<evidence type="ECO:0000313" key="6">
    <source>
        <dbReference type="Proteomes" id="UP000005396"/>
    </source>
</evidence>
<dbReference type="SMART" id="SM00866">
    <property type="entry name" value="UTRA"/>
    <property type="match status" value="1"/>
</dbReference>
<reference evidence="5 6" key="1">
    <citation type="submission" date="2007-08" db="EMBL/GenBank/DDBJ databases">
        <authorList>
            <person name="Fulton L."/>
            <person name="Clifton S."/>
            <person name="Fulton B."/>
            <person name="Xu J."/>
            <person name="Minx P."/>
            <person name="Pepin K.H."/>
            <person name="Johnson M."/>
            <person name="Thiruvilangam P."/>
            <person name="Bhonagiri V."/>
            <person name="Nash W.E."/>
            <person name="Mardis E.R."/>
            <person name="Wilson R.K."/>
        </authorList>
    </citation>
    <scope>NUCLEOTIDE SEQUENCE [LARGE SCALE GENOMIC DNA]</scope>
    <source>
        <strain evidence="6">ATCC BAA-613 / DSM 15670 / CCUG 46953 / JCM 12243 / WAL 16351</strain>
    </source>
</reference>
<keyword evidence="3" id="KW-0804">Transcription</keyword>
<organism evidence="5 6">
    <name type="scientific">Enterocloster bolteae (strain ATCC BAA-613 / DSM 15670 / CCUG 46953 / JCM 12243 / WAL 16351)</name>
    <name type="common">Clostridium bolteae</name>
    <dbReference type="NCBI Taxonomy" id="411902"/>
    <lineage>
        <taxon>Bacteria</taxon>
        <taxon>Bacillati</taxon>
        <taxon>Bacillota</taxon>
        <taxon>Clostridia</taxon>
        <taxon>Lachnospirales</taxon>
        <taxon>Lachnospiraceae</taxon>
        <taxon>Enterocloster</taxon>
    </lineage>
</organism>
<dbReference type="CDD" id="cd07377">
    <property type="entry name" value="WHTH_GntR"/>
    <property type="match status" value="1"/>
</dbReference>
<dbReference type="SUPFAM" id="SSF46785">
    <property type="entry name" value="Winged helix' DNA-binding domain"/>
    <property type="match status" value="1"/>
</dbReference>
<comment type="caution">
    <text evidence="5">The sequence shown here is derived from an EMBL/GenBank/DDBJ whole genome shotgun (WGS) entry which is preliminary data.</text>
</comment>
<proteinExistence type="predicted"/>
<dbReference type="GO" id="GO:0003677">
    <property type="term" value="F:DNA binding"/>
    <property type="evidence" value="ECO:0007669"/>
    <property type="project" value="UniProtKB-KW"/>
</dbReference>
<dbReference type="InterPro" id="IPR036390">
    <property type="entry name" value="WH_DNA-bd_sf"/>
</dbReference>
<dbReference type="SMART" id="SM00345">
    <property type="entry name" value="HTH_GNTR"/>
    <property type="match status" value="1"/>
</dbReference>
<dbReference type="EMBL" id="ABCC02000039">
    <property type="protein sequence ID" value="EDP14637.1"/>
    <property type="molecule type" value="Genomic_DNA"/>
</dbReference>
<dbReference type="PANTHER" id="PTHR44846:SF1">
    <property type="entry name" value="MANNOSYL-D-GLYCERATE TRANSPORT_METABOLISM SYSTEM REPRESSOR MNGR-RELATED"/>
    <property type="match status" value="1"/>
</dbReference>
<reference evidence="5 6" key="2">
    <citation type="submission" date="2007-09" db="EMBL/GenBank/DDBJ databases">
        <title>Draft genome sequence of Clostridium bolteae (ATCC BAA-613).</title>
        <authorList>
            <person name="Sudarsanam P."/>
            <person name="Ley R."/>
            <person name="Guruge J."/>
            <person name="Turnbaugh P.J."/>
            <person name="Mahowald M."/>
            <person name="Liep D."/>
            <person name="Gordon J."/>
        </authorList>
    </citation>
    <scope>NUCLEOTIDE SEQUENCE [LARGE SCALE GENOMIC DNA]</scope>
    <source>
        <strain evidence="6">ATCC BAA-613 / DSM 15670 / CCUG 46953 / JCM 12243 / WAL 16351</strain>
    </source>
</reference>
<dbReference type="PaxDb" id="411902-CLOBOL_05179"/>
<dbReference type="GO" id="GO:0003700">
    <property type="term" value="F:DNA-binding transcription factor activity"/>
    <property type="evidence" value="ECO:0007669"/>
    <property type="project" value="InterPro"/>
</dbReference>
<dbReference type="InterPro" id="IPR000524">
    <property type="entry name" value="Tscrpt_reg_HTH_GntR"/>
</dbReference>
<dbReference type="PRINTS" id="PR00035">
    <property type="entry name" value="HTHGNTR"/>
</dbReference>
<dbReference type="Gene3D" id="3.40.1410.10">
    <property type="entry name" value="Chorismate lyase-like"/>
    <property type="match status" value="1"/>
</dbReference>
<dbReference type="InterPro" id="IPR011663">
    <property type="entry name" value="UTRA"/>
</dbReference>
<keyword evidence="2" id="KW-0238">DNA-binding</keyword>
<evidence type="ECO:0000256" key="2">
    <source>
        <dbReference type="ARBA" id="ARBA00023125"/>
    </source>
</evidence>
<dbReference type="Pfam" id="PF00392">
    <property type="entry name" value="GntR"/>
    <property type="match status" value="1"/>
</dbReference>
<dbReference type="SUPFAM" id="SSF64288">
    <property type="entry name" value="Chorismate lyase-like"/>
    <property type="match status" value="1"/>
</dbReference>
<dbReference type="FunFam" id="1.10.10.10:FF:000079">
    <property type="entry name" value="GntR family transcriptional regulator"/>
    <property type="match status" value="1"/>
</dbReference>
<evidence type="ECO:0000256" key="1">
    <source>
        <dbReference type="ARBA" id="ARBA00023015"/>
    </source>
</evidence>
<dbReference type="AlphaFoldDB" id="A8RYN6"/>
<feature type="domain" description="HTH gntR-type" evidence="4">
    <location>
        <begin position="17"/>
        <end position="85"/>
    </location>
</feature>
<protein>
    <recommendedName>
        <fullName evidence="4">HTH gntR-type domain-containing protein</fullName>
    </recommendedName>
</protein>
<dbReference type="InterPro" id="IPR050679">
    <property type="entry name" value="Bact_HTH_transcr_reg"/>
</dbReference>
<evidence type="ECO:0000313" key="5">
    <source>
        <dbReference type="EMBL" id="EDP14637.1"/>
    </source>
</evidence>
<evidence type="ECO:0000256" key="3">
    <source>
        <dbReference type="ARBA" id="ARBA00023163"/>
    </source>
</evidence>
<dbReference type="Gene3D" id="1.10.10.10">
    <property type="entry name" value="Winged helix-like DNA-binding domain superfamily/Winged helix DNA-binding domain"/>
    <property type="match status" value="1"/>
</dbReference>
<evidence type="ECO:0000259" key="4">
    <source>
        <dbReference type="PROSITE" id="PS50949"/>
    </source>
</evidence>
<dbReference type="eggNOG" id="COG2188">
    <property type="taxonomic scope" value="Bacteria"/>
</dbReference>
<dbReference type="Pfam" id="PF07702">
    <property type="entry name" value="UTRA"/>
    <property type="match status" value="1"/>
</dbReference>
<dbReference type="InterPro" id="IPR036388">
    <property type="entry name" value="WH-like_DNA-bd_sf"/>
</dbReference>
<gene>
    <name evidence="5" type="ORF">CLOBOL_05179</name>
</gene>
<accession>A8RYN6</accession>
<dbReference type="GO" id="GO:0045892">
    <property type="term" value="P:negative regulation of DNA-templated transcription"/>
    <property type="evidence" value="ECO:0007669"/>
    <property type="project" value="TreeGrafter"/>
</dbReference>
<keyword evidence="1" id="KW-0805">Transcription regulation</keyword>
<dbReference type="PROSITE" id="PS50949">
    <property type="entry name" value="HTH_GNTR"/>
    <property type="match status" value="1"/>
</dbReference>
<dbReference type="HOGENOM" id="CLU_063236_2_1_9"/>
<sequence>MIKTKRERIEVIMREKLAKYEQIRQDIIHKIESMEYRPNQVIPSENELCASYGVSRITVRKAIDELVHEGLLYRIKGKGSFVRDHGSEGLSRIYSFTEAILHQGKTPSKKLLSLKVEEADADIRRRMGLEEGEEVYVIKSIYYADGRPYCINTSILPRKLFPKLELFDFNHNSLYEVLKSFYQLSFTKARQILNATVGSSEIYGYLETEQNQPLLRINAASFCLYHDNETVFEIYESYILTDILSYYVEKYNT</sequence>
<dbReference type="Proteomes" id="UP000005396">
    <property type="component" value="Unassembled WGS sequence"/>
</dbReference>
<dbReference type="InterPro" id="IPR028978">
    <property type="entry name" value="Chorismate_lyase_/UTRA_dom_sf"/>
</dbReference>
<name>A8RYN6_ENTBW</name>
<dbReference type="PANTHER" id="PTHR44846">
    <property type="entry name" value="MANNOSYL-D-GLYCERATE TRANSPORT/METABOLISM SYSTEM REPRESSOR MNGR-RELATED"/>
    <property type="match status" value="1"/>
</dbReference>